<gene>
    <name evidence="1" type="ORF">K493DRAFT_200441</name>
</gene>
<dbReference type="OrthoDB" id="21225at2759"/>
<sequence length="461" mass="50155">MAIETVKQLSPPELLIKPQEHVSACSITVPTASVSAVHAALKHIINVSSHLTLINRLLFTEESAAEGAEQFDDDACEFDIGELVQSVGDMLAGTAAEAKVELILFHADSGFHHRNVIGNEAGFRHVLITMVKTVIDSATPGAWIELGLHLTPEKSEALDGKAPESEKVNLTFEIIYTPPSVDDPAVSAFCPDANLTAKLVQGLGGELLASEREGAQVIDLNFKLVSGSKEPLKRECSIARNNSEIRRRLNIADEPSPEELARFSLTLRGLKAALHARDHSVFAKHLTSCLTVCGLDITHIPIGAPNEEKEATGGTPSKSTIVPNLAGLSLAKEEAIKSGTPPTFIIIDDDIKTLREQFISLRNNPAFNFSNHQNRRHRRMESLSNHLVTSIIHFTSLSNYQLIKDEVYSLLITPHHLLPPQVLVIPKPIGPKRLLTTLHTAITKPKVDPSYIPIATSPMSP</sequence>
<dbReference type="EMBL" id="MCFE01000082">
    <property type="protein sequence ID" value="ORY00473.1"/>
    <property type="molecule type" value="Genomic_DNA"/>
</dbReference>
<protein>
    <submittedName>
        <fullName evidence="1">Uncharacterized protein</fullName>
    </submittedName>
</protein>
<dbReference type="STRING" id="1314790.A0A1Y1YR24"/>
<comment type="caution">
    <text evidence="1">The sequence shown here is derived from an EMBL/GenBank/DDBJ whole genome shotgun (WGS) entry which is preliminary data.</text>
</comment>
<keyword evidence="2" id="KW-1185">Reference proteome</keyword>
<name>A0A1Y1YR24_9FUNG</name>
<organism evidence="1 2">
    <name type="scientific">Basidiobolus meristosporus CBS 931.73</name>
    <dbReference type="NCBI Taxonomy" id="1314790"/>
    <lineage>
        <taxon>Eukaryota</taxon>
        <taxon>Fungi</taxon>
        <taxon>Fungi incertae sedis</taxon>
        <taxon>Zoopagomycota</taxon>
        <taxon>Entomophthoromycotina</taxon>
        <taxon>Basidiobolomycetes</taxon>
        <taxon>Basidiobolales</taxon>
        <taxon>Basidiobolaceae</taxon>
        <taxon>Basidiobolus</taxon>
    </lineage>
</organism>
<feature type="non-terminal residue" evidence="1">
    <location>
        <position position="461"/>
    </location>
</feature>
<proteinExistence type="predicted"/>
<dbReference type="InParanoid" id="A0A1Y1YR24"/>
<accession>A0A1Y1YR24</accession>
<evidence type="ECO:0000313" key="2">
    <source>
        <dbReference type="Proteomes" id="UP000193498"/>
    </source>
</evidence>
<reference evidence="1 2" key="1">
    <citation type="submission" date="2016-07" db="EMBL/GenBank/DDBJ databases">
        <title>Pervasive Adenine N6-methylation of Active Genes in Fungi.</title>
        <authorList>
            <consortium name="DOE Joint Genome Institute"/>
            <person name="Mondo S.J."/>
            <person name="Dannebaum R.O."/>
            <person name="Kuo R.C."/>
            <person name="Labutti K."/>
            <person name="Haridas S."/>
            <person name="Kuo A."/>
            <person name="Salamov A."/>
            <person name="Ahrendt S.R."/>
            <person name="Lipzen A."/>
            <person name="Sullivan W."/>
            <person name="Andreopoulos W.B."/>
            <person name="Clum A."/>
            <person name="Lindquist E."/>
            <person name="Daum C."/>
            <person name="Ramamoorthy G.K."/>
            <person name="Gryganskyi A."/>
            <person name="Culley D."/>
            <person name="Magnuson J.K."/>
            <person name="James T.Y."/>
            <person name="O'Malley M.A."/>
            <person name="Stajich J.E."/>
            <person name="Spatafora J.W."/>
            <person name="Visel A."/>
            <person name="Grigoriev I.V."/>
        </authorList>
    </citation>
    <scope>NUCLEOTIDE SEQUENCE [LARGE SCALE GENOMIC DNA]</scope>
    <source>
        <strain evidence="1 2">CBS 931.73</strain>
    </source>
</reference>
<evidence type="ECO:0000313" key="1">
    <source>
        <dbReference type="EMBL" id="ORY00473.1"/>
    </source>
</evidence>
<dbReference type="AlphaFoldDB" id="A0A1Y1YR24"/>
<dbReference type="Proteomes" id="UP000193498">
    <property type="component" value="Unassembled WGS sequence"/>
</dbReference>